<dbReference type="PIRSF" id="PIRSF035875">
    <property type="entry name" value="RNase_BN"/>
    <property type="match status" value="1"/>
</dbReference>
<comment type="caution">
    <text evidence="8">The sequence shown here is derived from an EMBL/GenBank/DDBJ whole genome shotgun (WGS) entry which is preliminary data.</text>
</comment>
<evidence type="ECO:0000256" key="2">
    <source>
        <dbReference type="ARBA" id="ARBA00022475"/>
    </source>
</evidence>
<evidence type="ECO:0000256" key="6">
    <source>
        <dbReference type="SAM" id="MobiDB-lite"/>
    </source>
</evidence>
<evidence type="ECO:0000256" key="1">
    <source>
        <dbReference type="ARBA" id="ARBA00004651"/>
    </source>
</evidence>
<organism evidence="8 9">
    <name type="scientific">Catellatospora bangladeshensis</name>
    <dbReference type="NCBI Taxonomy" id="310355"/>
    <lineage>
        <taxon>Bacteria</taxon>
        <taxon>Bacillati</taxon>
        <taxon>Actinomycetota</taxon>
        <taxon>Actinomycetes</taxon>
        <taxon>Micromonosporales</taxon>
        <taxon>Micromonosporaceae</taxon>
        <taxon>Catellatospora</taxon>
    </lineage>
</organism>
<name>A0A8J3JQJ6_9ACTN</name>
<keyword evidence="4 7" id="KW-1133">Transmembrane helix</keyword>
<feature type="transmembrane region" description="Helical" evidence="7">
    <location>
        <begin position="119"/>
        <end position="140"/>
    </location>
</feature>
<sequence length="354" mass="37975">MARTREPGRAHRDRLVSILARGPRRPSDLGLRAWLRVCRRTVVELLGDELADRAAALTYYSVLSIIPGMLVLVAGVGLFGRSTSDAVAENLSELTPPPARHAILDIIDNLRYDQRAAGIAAAVGLAIAFWSSTSYIGGFMRAANVIYRVPEGRPLWKTVPVQLFVTAVTGVSLAASALAVVLSGRVATSVGRAFEVEDATVQIFDVVKWPVLVVVINMLLALLYWAAPNARQGGFRWITPGTMVAMLTWIAVSGGFAYYIATFDSYNKTYGALGGVIIFLVWLWLTNVAVLLGAKFDAELGRARAIAAGLPASAEPYLPLRDVPKQEPPSADVPLSTDRLLPAAPEERPGADGG</sequence>
<evidence type="ECO:0000256" key="3">
    <source>
        <dbReference type="ARBA" id="ARBA00022692"/>
    </source>
</evidence>
<dbReference type="Pfam" id="PF03631">
    <property type="entry name" value="Virul_fac_BrkB"/>
    <property type="match status" value="1"/>
</dbReference>
<protein>
    <recommendedName>
        <fullName evidence="10">YihY/virulence factor BrkB family protein</fullName>
    </recommendedName>
</protein>
<feature type="compositionally biased region" description="Basic and acidic residues" evidence="6">
    <location>
        <begin position="345"/>
        <end position="354"/>
    </location>
</feature>
<feature type="transmembrane region" description="Helical" evidence="7">
    <location>
        <begin position="206"/>
        <end position="225"/>
    </location>
</feature>
<dbReference type="NCBIfam" id="TIGR00765">
    <property type="entry name" value="yihY_not_rbn"/>
    <property type="match status" value="1"/>
</dbReference>
<keyword evidence="3 7" id="KW-0812">Transmembrane</keyword>
<feature type="transmembrane region" description="Helical" evidence="7">
    <location>
        <begin position="237"/>
        <end position="260"/>
    </location>
</feature>
<dbReference type="PANTHER" id="PTHR30213:SF0">
    <property type="entry name" value="UPF0761 MEMBRANE PROTEIN YIHY"/>
    <property type="match status" value="1"/>
</dbReference>
<dbReference type="AlphaFoldDB" id="A0A8J3JQJ6"/>
<feature type="transmembrane region" description="Helical" evidence="7">
    <location>
        <begin position="161"/>
        <end position="186"/>
    </location>
</feature>
<evidence type="ECO:0000313" key="9">
    <source>
        <dbReference type="Proteomes" id="UP000601223"/>
    </source>
</evidence>
<evidence type="ECO:0008006" key="10">
    <source>
        <dbReference type="Google" id="ProtNLM"/>
    </source>
</evidence>
<keyword evidence="9" id="KW-1185">Reference proteome</keyword>
<dbReference type="GO" id="GO:0005886">
    <property type="term" value="C:plasma membrane"/>
    <property type="evidence" value="ECO:0007669"/>
    <property type="project" value="UniProtKB-SubCell"/>
</dbReference>
<evidence type="ECO:0000256" key="4">
    <source>
        <dbReference type="ARBA" id="ARBA00022989"/>
    </source>
</evidence>
<accession>A0A8J3JQJ6</accession>
<proteinExistence type="predicted"/>
<feature type="transmembrane region" description="Helical" evidence="7">
    <location>
        <begin position="57"/>
        <end position="79"/>
    </location>
</feature>
<evidence type="ECO:0000256" key="7">
    <source>
        <dbReference type="SAM" id="Phobius"/>
    </source>
</evidence>
<keyword evidence="5 7" id="KW-0472">Membrane</keyword>
<feature type="transmembrane region" description="Helical" evidence="7">
    <location>
        <begin position="272"/>
        <end position="294"/>
    </location>
</feature>
<comment type="subcellular location">
    <subcellularLocation>
        <location evidence="1">Cell membrane</location>
        <topology evidence="1">Multi-pass membrane protein</topology>
    </subcellularLocation>
</comment>
<evidence type="ECO:0000256" key="5">
    <source>
        <dbReference type="ARBA" id="ARBA00023136"/>
    </source>
</evidence>
<dbReference type="InterPro" id="IPR017039">
    <property type="entry name" value="Virul_fac_BrkB"/>
</dbReference>
<feature type="region of interest" description="Disordered" evidence="6">
    <location>
        <begin position="319"/>
        <end position="354"/>
    </location>
</feature>
<dbReference type="Proteomes" id="UP000601223">
    <property type="component" value="Unassembled WGS sequence"/>
</dbReference>
<dbReference type="RefSeq" id="WP_203753814.1">
    <property type="nucleotide sequence ID" value="NZ_BONF01000041.1"/>
</dbReference>
<keyword evidence="2" id="KW-1003">Cell membrane</keyword>
<dbReference type="PANTHER" id="PTHR30213">
    <property type="entry name" value="INNER MEMBRANE PROTEIN YHJD"/>
    <property type="match status" value="1"/>
</dbReference>
<reference evidence="8 9" key="1">
    <citation type="submission" date="2021-01" db="EMBL/GenBank/DDBJ databases">
        <title>Whole genome shotgun sequence of Catellatospora bangladeshensis NBRC 107357.</title>
        <authorList>
            <person name="Komaki H."/>
            <person name="Tamura T."/>
        </authorList>
    </citation>
    <scope>NUCLEOTIDE SEQUENCE [LARGE SCALE GENOMIC DNA]</scope>
    <source>
        <strain evidence="8 9">NBRC 107357</strain>
    </source>
</reference>
<gene>
    <name evidence="8" type="ORF">Cba03nite_62120</name>
</gene>
<dbReference type="EMBL" id="BONF01000041">
    <property type="protein sequence ID" value="GIF84863.1"/>
    <property type="molecule type" value="Genomic_DNA"/>
</dbReference>
<evidence type="ECO:0000313" key="8">
    <source>
        <dbReference type="EMBL" id="GIF84863.1"/>
    </source>
</evidence>